<organism evidence="1 2">
    <name type="scientific">Dipteronia sinensis</name>
    <dbReference type="NCBI Taxonomy" id="43782"/>
    <lineage>
        <taxon>Eukaryota</taxon>
        <taxon>Viridiplantae</taxon>
        <taxon>Streptophyta</taxon>
        <taxon>Embryophyta</taxon>
        <taxon>Tracheophyta</taxon>
        <taxon>Spermatophyta</taxon>
        <taxon>Magnoliopsida</taxon>
        <taxon>eudicotyledons</taxon>
        <taxon>Gunneridae</taxon>
        <taxon>Pentapetalae</taxon>
        <taxon>rosids</taxon>
        <taxon>malvids</taxon>
        <taxon>Sapindales</taxon>
        <taxon>Sapindaceae</taxon>
        <taxon>Hippocastanoideae</taxon>
        <taxon>Acereae</taxon>
        <taxon>Dipteronia</taxon>
    </lineage>
</organism>
<name>A0AAE0E726_9ROSI</name>
<sequence>MTATSAVGFIASREDVLPRAAALGRVAARESLEDGFHSNNLDYLGGKESDCV</sequence>
<gene>
    <name evidence="1" type="ORF">Dsin_017803</name>
</gene>
<protein>
    <submittedName>
        <fullName evidence="1">Uncharacterized protein</fullName>
    </submittedName>
</protein>
<keyword evidence="2" id="KW-1185">Reference proteome</keyword>
<reference evidence="1" key="1">
    <citation type="journal article" date="2023" name="Plant J.">
        <title>Genome sequences and population genomics provide insights into the demographic history, inbreeding, and mutation load of two 'living fossil' tree species of Dipteronia.</title>
        <authorList>
            <person name="Feng Y."/>
            <person name="Comes H.P."/>
            <person name="Chen J."/>
            <person name="Zhu S."/>
            <person name="Lu R."/>
            <person name="Zhang X."/>
            <person name="Li P."/>
            <person name="Qiu J."/>
            <person name="Olsen K.M."/>
            <person name="Qiu Y."/>
        </authorList>
    </citation>
    <scope>NUCLEOTIDE SEQUENCE</scope>
    <source>
        <strain evidence="1">NBL</strain>
    </source>
</reference>
<dbReference type="Proteomes" id="UP001281410">
    <property type="component" value="Unassembled WGS sequence"/>
</dbReference>
<evidence type="ECO:0000313" key="2">
    <source>
        <dbReference type="Proteomes" id="UP001281410"/>
    </source>
</evidence>
<dbReference type="EMBL" id="JANJYJ010000005">
    <property type="protein sequence ID" value="KAK3213097.1"/>
    <property type="molecule type" value="Genomic_DNA"/>
</dbReference>
<evidence type="ECO:0000313" key="1">
    <source>
        <dbReference type="EMBL" id="KAK3213097.1"/>
    </source>
</evidence>
<accession>A0AAE0E726</accession>
<proteinExistence type="predicted"/>
<dbReference type="AlphaFoldDB" id="A0AAE0E726"/>
<comment type="caution">
    <text evidence="1">The sequence shown here is derived from an EMBL/GenBank/DDBJ whole genome shotgun (WGS) entry which is preliminary data.</text>
</comment>